<dbReference type="GO" id="GO:0004222">
    <property type="term" value="F:metalloendopeptidase activity"/>
    <property type="evidence" value="ECO:0007669"/>
    <property type="project" value="TreeGrafter"/>
</dbReference>
<evidence type="ECO:0000259" key="2">
    <source>
        <dbReference type="Pfam" id="PF01551"/>
    </source>
</evidence>
<reference evidence="3 4" key="1">
    <citation type="submission" date="2016-10" db="EMBL/GenBank/DDBJ databases">
        <authorList>
            <person name="de Groot N.N."/>
        </authorList>
    </citation>
    <scope>NUCLEOTIDE SEQUENCE [LARGE SCALE GENOMIC DNA]</scope>
    <source>
        <strain evidence="3 4">U95</strain>
    </source>
</reference>
<proteinExistence type="predicted"/>
<dbReference type="AlphaFoldDB" id="A0A1G5PTA1"/>
<dbReference type="RefSeq" id="WP_090215798.1">
    <property type="nucleotide sequence ID" value="NZ_FMWG01000002.1"/>
</dbReference>
<dbReference type="Pfam" id="PF01551">
    <property type="entry name" value="Peptidase_M23"/>
    <property type="match status" value="1"/>
</dbReference>
<evidence type="ECO:0000256" key="1">
    <source>
        <dbReference type="SAM" id="SignalP"/>
    </source>
</evidence>
<organism evidence="3 4">
    <name type="scientific">Epibacterium ulvae</name>
    <dbReference type="NCBI Taxonomy" id="1156985"/>
    <lineage>
        <taxon>Bacteria</taxon>
        <taxon>Pseudomonadati</taxon>
        <taxon>Pseudomonadota</taxon>
        <taxon>Alphaproteobacteria</taxon>
        <taxon>Rhodobacterales</taxon>
        <taxon>Roseobacteraceae</taxon>
        <taxon>Epibacterium</taxon>
    </lineage>
</organism>
<dbReference type="InterPro" id="IPR050570">
    <property type="entry name" value="Cell_wall_metabolism_enzyme"/>
</dbReference>
<dbReference type="Gene3D" id="2.70.70.10">
    <property type="entry name" value="Glucose Permease (Domain IIA)"/>
    <property type="match status" value="1"/>
</dbReference>
<dbReference type="STRING" id="1156985.SAMN04488118_10221"/>
<evidence type="ECO:0000313" key="3">
    <source>
        <dbReference type="EMBL" id="SCZ52618.1"/>
    </source>
</evidence>
<keyword evidence="4" id="KW-1185">Reference proteome</keyword>
<feature type="signal peptide" evidence="1">
    <location>
        <begin position="1"/>
        <end position="18"/>
    </location>
</feature>
<dbReference type="InterPro" id="IPR016047">
    <property type="entry name" value="M23ase_b-sheet_dom"/>
</dbReference>
<dbReference type="SUPFAM" id="SSF51261">
    <property type="entry name" value="Duplicated hybrid motif"/>
    <property type="match status" value="1"/>
</dbReference>
<gene>
    <name evidence="3" type="ORF">SAMN04488118_10221</name>
</gene>
<keyword evidence="1" id="KW-0732">Signal</keyword>
<feature type="domain" description="M23ase beta-sheet core" evidence="2">
    <location>
        <begin position="61"/>
        <end position="179"/>
    </location>
</feature>
<feature type="chain" id="PRO_5011746381" evidence="1">
    <location>
        <begin position="19"/>
        <end position="322"/>
    </location>
</feature>
<dbReference type="OrthoDB" id="5489603at2"/>
<dbReference type="Proteomes" id="UP000198767">
    <property type="component" value="Unassembled WGS sequence"/>
</dbReference>
<dbReference type="PANTHER" id="PTHR21666">
    <property type="entry name" value="PEPTIDASE-RELATED"/>
    <property type="match status" value="1"/>
</dbReference>
<protein>
    <submittedName>
        <fullName evidence="3">Peptidase family M23</fullName>
    </submittedName>
</protein>
<dbReference type="InterPro" id="IPR011055">
    <property type="entry name" value="Dup_hybrid_motif"/>
</dbReference>
<dbReference type="EMBL" id="FMWG01000002">
    <property type="protein sequence ID" value="SCZ52618.1"/>
    <property type="molecule type" value="Genomic_DNA"/>
</dbReference>
<name>A0A1G5PTA1_9RHOB</name>
<dbReference type="CDD" id="cd12797">
    <property type="entry name" value="M23_peptidase"/>
    <property type="match status" value="1"/>
</dbReference>
<sequence length="322" mass="34408">MRQICIAVSFTLATPAVAGDLSLSWPVDCELGTDCYIQQYVDHDPSQAAHDFTCNSLSYDGHKGTDIALPTLAALNQDVAVLAAADGVVLGIRNNMPDQLFTEDTAATVKGRECGNGIVLEHDDGWVTQYCHMKQGSISAQKGQPIERGEPLGLVGLSGKTQFAHLHLSVRKDGEVVDPFTPNTLGKCGVDSKTLWDVSIPYQAGGLIASGFASTIPTLADIRAGQADETPIAPSAPALVFWTYIFGGRTGDIVSLHIQGPAGEFLDTATTLTKTQAQLFRAGGKKRRSETWPAGDYIGTAQLVRNGEILDTQRYEMTLPSE</sequence>
<dbReference type="PANTHER" id="PTHR21666:SF270">
    <property type="entry name" value="MUREIN HYDROLASE ACTIVATOR ENVC"/>
    <property type="match status" value="1"/>
</dbReference>
<evidence type="ECO:0000313" key="4">
    <source>
        <dbReference type="Proteomes" id="UP000198767"/>
    </source>
</evidence>
<accession>A0A1G5PTA1</accession>